<accession>A0A1I6K0P9</accession>
<dbReference type="NCBIfam" id="TIGR01383">
    <property type="entry name" value="not_thiJ"/>
    <property type="match status" value="1"/>
</dbReference>
<evidence type="ECO:0000313" key="2">
    <source>
        <dbReference type="EMBL" id="SFR84803.1"/>
    </source>
</evidence>
<evidence type="ECO:0000313" key="3">
    <source>
        <dbReference type="Proteomes" id="UP000199659"/>
    </source>
</evidence>
<dbReference type="AlphaFoldDB" id="A0A1I6K0P9"/>
<dbReference type="Pfam" id="PF01965">
    <property type="entry name" value="DJ-1_PfpI"/>
    <property type="match status" value="1"/>
</dbReference>
<evidence type="ECO:0000259" key="1">
    <source>
        <dbReference type="Pfam" id="PF01965"/>
    </source>
</evidence>
<dbReference type="CDD" id="cd03135">
    <property type="entry name" value="GATase1_DJ-1"/>
    <property type="match status" value="1"/>
</dbReference>
<dbReference type="InterPro" id="IPR002818">
    <property type="entry name" value="DJ-1/PfpI"/>
</dbReference>
<feature type="domain" description="DJ-1/PfpI" evidence="1">
    <location>
        <begin position="2"/>
        <end position="165"/>
    </location>
</feature>
<dbReference type="STRING" id="37658.SAMN05661086_02160"/>
<dbReference type="Proteomes" id="UP000199659">
    <property type="component" value="Unassembled WGS sequence"/>
</dbReference>
<dbReference type="OrthoDB" id="9800516at2"/>
<dbReference type="EMBL" id="FOYZ01000007">
    <property type="protein sequence ID" value="SFR84803.1"/>
    <property type="molecule type" value="Genomic_DNA"/>
</dbReference>
<gene>
    <name evidence="2" type="ORF">SAMN05661086_02160</name>
</gene>
<dbReference type="InterPro" id="IPR050325">
    <property type="entry name" value="Prot/Nucl_acid_deglycase"/>
</dbReference>
<dbReference type="PANTHER" id="PTHR48094:SF12">
    <property type="entry name" value="PARKINSON DISEASE PROTEIN 7 HOMOLOG"/>
    <property type="match status" value="1"/>
</dbReference>
<dbReference type="GO" id="GO:0005737">
    <property type="term" value="C:cytoplasm"/>
    <property type="evidence" value="ECO:0007669"/>
    <property type="project" value="TreeGrafter"/>
</dbReference>
<organism evidence="2 3">
    <name type="scientific">Anaeromicropila populeti</name>
    <dbReference type="NCBI Taxonomy" id="37658"/>
    <lineage>
        <taxon>Bacteria</taxon>
        <taxon>Bacillati</taxon>
        <taxon>Bacillota</taxon>
        <taxon>Clostridia</taxon>
        <taxon>Lachnospirales</taxon>
        <taxon>Lachnospiraceae</taxon>
        <taxon>Anaeromicropila</taxon>
    </lineage>
</organism>
<reference evidence="2 3" key="1">
    <citation type="submission" date="2016-10" db="EMBL/GenBank/DDBJ databases">
        <authorList>
            <person name="de Groot N.N."/>
        </authorList>
    </citation>
    <scope>NUCLEOTIDE SEQUENCE [LARGE SCALE GENOMIC DNA]</scope>
    <source>
        <strain evidence="2 3">743A</strain>
    </source>
</reference>
<dbReference type="RefSeq" id="WP_092560688.1">
    <property type="nucleotide sequence ID" value="NZ_FOYZ01000007.1"/>
</dbReference>
<dbReference type="PANTHER" id="PTHR48094">
    <property type="entry name" value="PROTEIN/NUCLEIC ACID DEGLYCASE DJ-1-RELATED"/>
    <property type="match status" value="1"/>
</dbReference>
<dbReference type="InterPro" id="IPR006287">
    <property type="entry name" value="DJ-1"/>
</dbReference>
<dbReference type="InterPro" id="IPR029062">
    <property type="entry name" value="Class_I_gatase-like"/>
</dbReference>
<keyword evidence="3" id="KW-1185">Reference proteome</keyword>
<dbReference type="SUPFAM" id="SSF52317">
    <property type="entry name" value="Class I glutamine amidotransferase-like"/>
    <property type="match status" value="1"/>
</dbReference>
<dbReference type="Gene3D" id="3.40.50.880">
    <property type="match status" value="1"/>
</dbReference>
<protein>
    <submittedName>
        <fullName evidence="2">4-methyl-5(B-hydroxyethyl)-thiazole monophosphate biosynthesis</fullName>
    </submittedName>
</protein>
<name>A0A1I6K0P9_9FIRM</name>
<proteinExistence type="predicted"/>
<sequence length="181" mass="19641">MAKVCVFFANGFEEIEGLTVVDILRRAEIDTEMVSVEKELLVTGSHNIPVQMDVLFDNADIDGADMIVLPGGMPGTTNLFRHEGLRTKIKKFVREDKMFAAICAAPSILGANGVLEGKTAVCYPGFEEKLLGADVVFEKVVQDGNIITARGMGASIEFAAKIVEQFKGKEAAQKILEAIIY</sequence>